<evidence type="ECO:0000313" key="2">
    <source>
        <dbReference type="Proteomes" id="UP000295515"/>
    </source>
</evidence>
<dbReference type="Gene3D" id="2.30.320.10">
    <property type="entry name" value="YwqG-like"/>
    <property type="match status" value="1"/>
</dbReference>
<dbReference type="RefSeq" id="WP_066449702.1">
    <property type="nucleotide sequence ID" value="NZ_JANKBF010000007.1"/>
</dbReference>
<name>A0A4R3YQY9_9FIRM</name>
<dbReference type="EMBL" id="SMCQ01000017">
    <property type="protein sequence ID" value="TCV95355.1"/>
    <property type="molecule type" value="Genomic_DNA"/>
</dbReference>
<dbReference type="PANTHER" id="PTHR36436:SF6">
    <property type="entry name" value="SLL5081 PROTEIN"/>
    <property type="match status" value="1"/>
</dbReference>
<comment type="caution">
    <text evidence="1">The sequence shown here is derived from an EMBL/GenBank/DDBJ whole genome shotgun (WGS) entry which is preliminary data.</text>
</comment>
<gene>
    <name evidence="1" type="ORF">EDD60_11715</name>
</gene>
<dbReference type="Pfam" id="PF09234">
    <property type="entry name" value="DUF1963"/>
    <property type="match status" value="1"/>
</dbReference>
<evidence type="ECO:0000313" key="1">
    <source>
        <dbReference type="EMBL" id="TCV95355.1"/>
    </source>
</evidence>
<dbReference type="InterPro" id="IPR015315">
    <property type="entry name" value="DUF1963"/>
</dbReference>
<sequence length="264" mass="31136">MSQEKIKEFLNVFQEKTERETISININTNQLRITDSKFGGIPYIPKNQNVPTNDKDEQYRLLAQIRMDDLPKNQLGLPREGMLQFWALDNDIVGLPDDYEVIYYSHIDETITQVDILSKYQITTNEDFYFPISNEFGLDFQLTKQALSPSDYQFDSVFTKLWNECYPDDLIETFQDLEDQDIDIIYDQLNNSGHRIGGYPFFTQFDPREGEMEDYQVLLLQIDSDNIDDQEIMWGDCGVANFFMTLEDLRKLDFSRVLYNWDCC</sequence>
<protein>
    <submittedName>
        <fullName evidence="1">Uncharacterized protein YwqG</fullName>
    </submittedName>
</protein>
<accession>A0A4R3YQY9</accession>
<dbReference type="GeneID" id="98915995"/>
<keyword evidence="2" id="KW-1185">Reference proteome</keyword>
<dbReference type="AlphaFoldDB" id="A0A4R3YQY9"/>
<reference evidence="1 2" key="1">
    <citation type="submission" date="2019-03" db="EMBL/GenBank/DDBJ databases">
        <title>Genomic Encyclopedia of Type Strains, Phase IV (KMG-IV): sequencing the most valuable type-strain genomes for metagenomic binning, comparative biology and taxonomic classification.</title>
        <authorList>
            <person name="Goeker M."/>
        </authorList>
    </citation>
    <scope>NUCLEOTIDE SEQUENCE [LARGE SCALE GENOMIC DNA]</scope>
    <source>
        <strain evidence="1 2">DSM 29487</strain>
    </source>
</reference>
<dbReference type="Proteomes" id="UP000295515">
    <property type="component" value="Unassembled WGS sequence"/>
</dbReference>
<dbReference type="InterPro" id="IPR035948">
    <property type="entry name" value="YwqG-like_sf"/>
</dbReference>
<proteinExistence type="predicted"/>
<dbReference type="SUPFAM" id="SSF103032">
    <property type="entry name" value="Hypothetical protein YwqG"/>
    <property type="match status" value="1"/>
</dbReference>
<dbReference type="PANTHER" id="PTHR36436">
    <property type="entry name" value="SLL5081 PROTEIN"/>
    <property type="match status" value="1"/>
</dbReference>
<organism evidence="1 2">
    <name type="scientific">Longibaculum muris</name>
    <dbReference type="NCBI Taxonomy" id="1796628"/>
    <lineage>
        <taxon>Bacteria</taxon>
        <taxon>Bacillati</taxon>
        <taxon>Bacillota</taxon>
        <taxon>Erysipelotrichia</taxon>
        <taxon>Erysipelotrichales</taxon>
        <taxon>Coprobacillaceae</taxon>
        <taxon>Longibaculum</taxon>
    </lineage>
</organism>